<evidence type="ECO:0000313" key="7">
    <source>
        <dbReference type="EMBL" id="MYC93506.1"/>
    </source>
</evidence>
<accession>A0A6B1D1N9</accession>
<sequence length="444" mass="49212">MANFTGLSRRSFLTRTAALAGVATVGAGLSACVPAAPGAADEGGEAMMEVVTLTMWKGPHKAAGDETKLCAQPTLDVLEEMHPEISVDFSEVPWGQYNEKFVAAFAADQGPDVSYQTESFPRFVNAGHIMPLDERIASSNFDRSYFYERAWQPGTYDGTTYSFPWIIGGSNLFWNKDLFEQAGHDPDTPPDTLDEFLAISQDITALGDDIYGFATHPKGWHENGQWPRRFGGHWFNDDLTECIVNSEEAYEGWNFFNSLFHDYEIAMPGAISGQEPGVGGYFRDDKVGMITAQNVFANSVRSEKPEFRLGAARMATGPAEGARGRSCYGGVGMLAIAAKTAHPDESWQVIETLVTPDLLTSWIGCLGFMSVSPHVNFYPDDPVLTTAQTTLEYTFFWPYRGWIFKFWDIEGTSIESFVLGQRTVEEAIEDMVVQINDMLREEES</sequence>
<dbReference type="SUPFAM" id="SSF53850">
    <property type="entry name" value="Periplasmic binding protein-like II"/>
    <property type="match status" value="1"/>
</dbReference>
<proteinExistence type="predicted"/>
<dbReference type="Gene3D" id="3.40.190.10">
    <property type="entry name" value="Periplasmic binding protein-like II"/>
    <property type="match status" value="1"/>
</dbReference>
<reference evidence="7" key="1">
    <citation type="submission" date="2019-09" db="EMBL/GenBank/DDBJ databases">
        <title>Characterisation of the sponge microbiome using genome-centric metagenomics.</title>
        <authorList>
            <person name="Engelberts J.P."/>
            <person name="Robbins S.J."/>
            <person name="De Goeij J.M."/>
            <person name="Aranda M."/>
            <person name="Bell S.C."/>
            <person name="Webster N.S."/>
        </authorList>
    </citation>
    <scope>NUCLEOTIDE SEQUENCE</scope>
    <source>
        <strain evidence="7">SB0661_bin_32</strain>
    </source>
</reference>
<evidence type="ECO:0000256" key="5">
    <source>
        <dbReference type="ARBA" id="ARBA00023288"/>
    </source>
</evidence>
<dbReference type="PROSITE" id="PS51318">
    <property type="entry name" value="TAT"/>
    <property type="match status" value="1"/>
</dbReference>
<dbReference type="PANTHER" id="PTHR43649">
    <property type="entry name" value="ARABINOSE-BINDING PROTEIN-RELATED"/>
    <property type="match status" value="1"/>
</dbReference>
<evidence type="ECO:0000256" key="1">
    <source>
        <dbReference type="ARBA" id="ARBA00022475"/>
    </source>
</evidence>
<evidence type="ECO:0000256" key="6">
    <source>
        <dbReference type="SAM" id="SignalP"/>
    </source>
</evidence>
<keyword evidence="3" id="KW-0472">Membrane</keyword>
<keyword evidence="4" id="KW-0564">Palmitate</keyword>
<feature type="signal peptide" evidence="6">
    <location>
        <begin position="1"/>
        <end position="35"/>
    </location>
</feature>
<dbReference type="EMBL" id="VXMH01000006">
    <property type="protein sequence ID" value="MYC93506.1"/>
    <property type="molecule type" value="Genomic_DNA"/>
</dbReference>
<evidence type="ECO:0000256" key="4">
    <source>
        <dbReference type="ARBA" id="ARBA00023139"/>
    </source>
</evidence>
<dbReference type="AlphaFoldDB" id="A0A6B1D1N9"/>
<protein>
    <submittedName>
        <fullName evidence="7">Extracellular solute-binding protein</fullName>
    </submittedName>
</protein>
<dbReference type="InterPro" id="IPR006059">
    <property type="entry name" value="SBP"/>
</dbReference>
<dbReference type="InterPro" id="IPR050490">
    <property type="entry name" value="Bact_solute-bd_prot1"/>
</dbReference>
<evidence type="ECO:0000256" key="3">
    <source>
        <dbReference type="ARBA" id="ARBA00023136"/>
    </source>
</evidence>
<keyword evidence="5" id="KW-0449">Lipoprotein</keyword>
<gene>
    <name evidence="7" type="ORF">F4X14_00920</name>
</gene>
<name>A0A6B1D1N9_9CHLR</name>
<keyword evidence="1" id="KW-1003">Cell membrane</keyword>
<comment type="caution">
    <text evidence="7">The sequence shown here is derived from an EMBL/GenBank/DDBJ whole genome shotgun (WGS) entry which is preliminary data.</text>
</comment>
<dbReference type="CDD" id="cd13585">
    <property type="entry name" value="PBP2_TMBP_like"/>
    <property type="match status" value="1"/>
</dbReference>
<dbReference type="Pfam" id="PF01547">
    <property type="entry name" value="SBP_bac_1"/>
    <property type="match status" value="1"/>
</dbReference>
<keyword evidence="2 6" id="KW-0732">Signal</keyword>
<evidence type="ECO:0000256" key="2">
    <source>
        <dbReference type="ARBA" id="ARBA00022729"/>
    </source>
</evidence>
<dbReference type="PANTHER" id="PTHR43649:SF33">
    <property type="entry name" value="POLYGALACTURONAN_RHAMNOGALACTURONAN-BINDING PROTEIN YTCQ"/>
    <property type="match status" value="1"/>
</dbReference>
<dbReference type="InterPro" id="IPR006311">
    <property type="entry name" value="TAT_signal"/>
</dbReference>
<organism evidence="7">
    <name type="scientific">Caldilineaceae bacterium SB0661_bin_32</name>
    <dbReference type="NCBI Taxonomy" id="2605255"/>
    <lineage>
        <taxon>Bacteria</taxon>
        <taxon>Bacillati</taxon>
        <taxon>Chloroflexota</taxon>
        <taxon>Caldilineae</taxon>
        <taxon>Caldilineales</taxon>
        <taxon>Caldilineaceae</taxon>
    </lineage>
</organism>
<feature type="chain" id="PRO_5025476095" evidence="6">
    <location>
        <begin position="36"/>
        <end position="444"/>
    </location>
</feature>